<evidence type="ECO:0000313" key="2">
    <source>
        <dbReference type="Proteomes" id="UP000075613"/>
    </source>
</evidence>
<sequence>MPVSHVGRKLADDGGIKPARVAPIQVRGTAQVFAQRLHDGQKLTRLQRQSLLDAVAIECFDLIGSCVSIG</sequence>
<comment type="caution">
    <text evidence="1">The sequence shown here is derived from an EMBL/GenBank/DDBJ whole genome shotgun (WGS) entry which is preliminary data.</text>
</comment>
<accession>A0A149PFC7</accession>
<dbReference type="EMBL" id="LRBG01000037">
    <property type="protein sequence ID" value="KXU83712.1"/>
    <property type="molecule type" value="Genomic_DNA"/>
</dbReference>
<proteinExistence type="predicted"/>
<keyword evidence="2" id="KW-1185">Reference proteome</keyword>
<protein>
    <submittedName>
        <fullName evidence="1">Uncharacterized protein</fullName>
    </submittedName>
</protein>
<name>A0A149PFC7_9BURK</name>
<gene>
    <name evidence="1" type="ORF">CI15_24470</name>
</gene>
<dbReference type="AlphaFoldDB" id="A0A149PFC7"/>
<organism evidence="1 2">
    <name type="scientific">Paraburkholderia monticola</name>
    <dbReference type="NCBI Taxonomy" id="1399968"/>
    <lineage>
        <taxon>Bacteria</taxon>
        <taxon>Pseudomonadati</taxon>
        <taxon>Pseudomonadota</taxon>
        <taxon>Betaproteobacteria</taxon>
        <taxon>Burkholderiales</taxon>
        <taxon>Burkholderiaceae</taxon>
        <taxon>Paraburkholderia</taxon>
    </lineage>
</organism>
<dbReference type="Proteomes" id="UP000075613">
    <property type="component" value="Unassembled WGS sequence"/>
</dbReference>
<evidence type="ECO:0000313" key="1">
    <source>
        <dbReference type="EMBL" id="KXU83712.1"/>
    </source>
</evidence>
<reference evidence="1 2" key="1">
    <citation type="journal article" date="2015" name="Int. J. Syst. Evol. Microbiol.">
        <title>Burkholderia monticola sp. nov., isolated from mountain soil.</title>
        <authorList>
            <person name="Baek I."/>
            <person name="Seo B."/>
            <person name="Lee I."/>
            <person name="Yi H."/>
            <person name="Chun J."/>
        </authorList>
    </citation>
    <scope>NUCLEOTIDE SEQUENCE [LARGE SCALE GENOMIC DNA]</scope>
    <source>
        <strain evidence="1 2">JC2948</strain>
    </source>
</reference>